<reference evidence="1 2" key="2">
    <citation type="journal article" date="2012" name="BMC Genomics">
        <title>The genome of Pelobacter carbinolicus reveals surprising metabolic capabilities and physiological features.</title>
        <authorList>
            <person name="Aklujkar M."/>
            <person name="Haveman S.A."/>
            <person name="Didonato R.Jr."/>
            <person name="Chertkov O."/>
            <person name="Han C.S."/>
            <person name="Land M.L."/>
            <person name="Brown P."/>
            <person name="Lovley D.R."/>
        </authorList>
    </citation>
    <scope>NUCLEOTIDE SEQUENCE [LARGE SCALE GENOMIC DNA]</scope>
    <source>
        <strain evidence="2">DSM 2380 / NBRC 103641 / GraBd1</strain>
    </source>
</reference>
<evidence type="ECO:0000313" key="1">
    <source>
        <dbReference type="EMBL" id="ABA90044.1"/>
    </source>
</evidence>
<keyword evidence="2" id="KW-1185">Reference proteome</keyword>
<dbReference type="Pfam" id="PF05936">
    <property type="entry name" value="T6SS_VasE"/>
    <property type="match status" value="1"/>
</dbReference>
<accession>Q3A0R3</accession>
<evidence type="ECO:0000313" key="2">
    <source>
        <dbReference type="Proteomes" id="UP000002534"/>
    </source>
</evidence>
<name>Q3A0R3_SYNC1</name>
<dbReference type="Proteomes" id="UP000002534">
    <property type="component" value="Chromosome"/>
</dbReference>
<protein>
    <submittedName>
        <fullName evidence="1">Type VI secretion system protein TssK</fullName>
    </submittedName>
</protein>
<dbReference type="STRING" id="338963.Pcar_2809"/>
<dbReference type="HOGENOM" id="CLU_031690_3_1_7"/>
<sequence length="442" mass="49968">MSKIVWAEGVFLSQQHFQAWDKQLENSQQLRQFLLNPFSWGIMSLSIDHEALKLGRFQLLEASCIFQDARMVHYQSSVHAPLTCDLHSPGGETLGIYLALPANNHVDSISGYPQRSQISGWVADYQEIEDSFDASRKREILLAQPNLHLLSDQEALGPFLSIKIAEVLHDGDQRYRVVDSYIPPVCRISGSPALAQRLERIVETLNAKRKLIEKAREGCDDGTAGFARSDPNNHALLQNLNSRLPRLKHLLNNLDLHPEQLYRQLCQVAGSFCTYHNTATIDSIPLYQHEDLTQVFSRLEKLLSLLLELNKTVKNTALVLSKETDHLLSCKDIPTTLFGKETFFIEALFDAEDPNWIVDFARQVKVTARDSIETCVASALPGVRLVHTQRPPAKLATRSGCEYFRLEPRGDFWNQMIDEGSMAIYLPCPFNASDIKIVTVEE</sequence>
<dbReference type="KEGG" id="pca:Pcar_2809"/>
<dbReference type="NCBIfam" id="TIGR03353">
    <property type="entry name" value="VI_chp_4"/>
    <property type="match status" value="1"/>
</dbReference>
<dbReference type="PANTHER" id="PTHR35566:SF1">
    <property type="entry name" value="TYPE VI SECRETION SYSTEM BASEPLATE COMPONENT TSSK1"/>
    <property type="match status" value="1"/>
</dbReference>
<dbReference type="OrthoDB" id="9775333at2"/>
<dbReference type="eggNOG" id="COG3522">
    <property type="taxonomic scope" value="Bacteria"/>
</dbReference>
<dbReference type="AlphaFoldDB" id="Q3A0R3"/>
<reference evidence="2" key="1">
    <citation type="submission" date="2005-10" db="EMBL/GenBank/DDBJ databases">
        <title>Complete sequence of Pelobacter carbinolicus DSM 2380.</title>
        <authorList>
            <person name="Copeland A."/>
            <person name="Lucas S."/>
            <person name="Lapidus A."/>
            <person name="Barry K."/>
            <person name="Detter J.C."/>
            <person name="Glavina T."/>
            <person name="Hammon N."/>
            <person name="Israni S."/>
            <person name="Pitluck S."/>
            <person name="Chertkov O."/>
            <person name="Schmutz J."/>
            <person name="Larimer F."/>
            <person name="Land M."/>
            <person name="Kyrpides N."/>
            <person name="Ivanova N."/>
            <person name="Richardson P."/>
        </authorList>
    </citation>
    <scope>NUCLEOTIDE SEQUENCE [LARGE SCALE GENOMIC DNA]</scope>
    <source>
        <strain evidence="2">DSM 2380 / NBRC 103641 / GraBd1</strain>
    </source>
</reference>
<proteinExistence type="predicted"/>
<dbReference type="RefSeq" id="WP_011342589.1">
    <property type="nucleotide sequence ID" value="NC_007498.2"/>
</dbReference>
<gene>
    <name evidence="1" type="primary">tssK</name>
    <name evidence="1" type="ordered locus">Pcar_2809</name>
</gene>
<dbReference type="InterPro" id="IPR010263">
    <property type="entry name" value="T6SS_TssK"/>
</dbReference>
<dbReference type="PANTHER" id="PTHR35566">
    <property type="entry name" value="BLR3599 PROTEIN"/>
    <property type="match status" value="1"/>
</dbReference>
<organism evidence="1 2">
    <name type="scientific">Syntrophotalea carbinolica (strain DSM 2380 / NBRC 103641 / GraBd1)</name>
    <name type="common">Pelobacter carbinolicus</name>
    <dbReference type="NCBI Taxonomy" id="338963"/>
    <lineage>
        <taxon>Bacteria</taxon>
        <taxon>Pseudomonadati</taxon>
        <taxon>Thermodesulfobacteriota</taxon>
        <taxon>Desulfuromonadia</taxon>
        <taxon>Desulfuromonadales</taxon>
        <taxon>Syntrophotaleaceae</taxon>
        <taxon>Syntrophotalea</taxon>
    </lineage>
</organism>
<dbReference type="EMBL" id="CP000142">
    <property type="protein sequence ID" value="ABA90044.1"/>
    <property type="molecule type" value="Genomic_DNA"/>
</dbReference>